<dbReference type="InterPro" id="IPR000719">
    <property type="entry name" value="Prot_kinase_dom"/>
</dbReference>
<feature type="domain" description="Protein kinase" evidence="8">
    <location>
        <begin position="10"/>
        <end position="173"/>
    </location>
</feature>
<keyword evidence="4" id="KW-0418">Kinase</keyword>
<reference evidence="9" key="1">
    <citation type="submission" date="2016-10" db="EMBL/GenBank/DDBJ databases">
        <authorList>
            <person name="Benchimol M."/>
            <person name="Almeida L.G."/>
            <person name="Vasconcelos A.T."/>
            <person name="Perreira-Neves A."/>
            <person name="Rosa I.A."/>
            <person name="Tasca T."/>
            <person name="Bogo M.R."/>
            <person name="de Souza W."/>
        </authorList>
    </citation>
    <scope>NUCLEOTIDE SEQUENCE [LARGE SCALE GENOMIC DNA]</scope>
    <source>
        <strain evidence="9">K</strain>
    </source>
</reference>
<dbReference type="InterPro" id="IPR008271">
    <property type="entry name" value="Ser/Thr_kinase_AS"/>
</dbReference>
<evidence type="ECO:0000313" key="10">
    <source>
        <dbReference type="Proteomes" id="UP000179807"/>
    </source>
</evidence>
<evidence type="ECO:0000256" key="1">
    <source>
        <dbReference type="ARBA" id="ARBA00022527"/>
    </source>
</evidence>
<proteinExistence type="inferred from homology"/>
<dbReference type="Pfam" id="PF00069">
    <property type="entry name" value="Pkinase"/>
    <property type="match status" value="1"/>
</dbReference>
<dbReference type="VEuPathDB" id="TrichDB:TRFO_34784"/>
<dbReference type="SMART" id="SM00220">
    <property type="entry name" value="S_TKc"/>
    <property type="match status" value="1"/>
</dbReference>
<dbReference type="GO" id="GO:0004674">
    <property type="term" value="F:protein serine/threonine kinase activity"/>
    <property type="evidence" value="ECO:0007669"/>
    <property type="project" value="UniProtKB-KW"/>
</dbReference>
<dbReference type="FunFam" id="3.30.200.20:FF:000315">
    <property type="entry name" value="Calcium-dependent protein kinase 3"/>
    <property type="match status" value="1"/>
</dbReference>
<dbReference type="GeneID" id="94844574"/>
<evidence type="ECO:0000259" key="8">
    <source>
        <dbReference type="PROSITE" id="PS50011"/>
    </source>
</evidence>
<dbReference type="GO" id="GO:0005737">
    <property type="term" value="C:cytoplasm"/>
    <property type="evidence" value="ECO:0007669"/>
    <property type="project" value="TreeGrafter"/>
</dbReference>
<evidence type="ECO:0000256" key="7">
    <source>
        <dbReference type="RuleBase" id="RU000304"/>
    </source>
</evidence>
<dbReference type="OrthoDB" id="193931at2759"/>
<dbReference type="AlphaFoldDB" id="A0A1J4JI72"/>
<evidence type="ECO:0000256" key="5">
    <source>
        <dbReference type="ARBA" id="ARBA00022840"/>
    </source>
</evidence>
<name>A0A1J4JI72_9EUKA</name>
<evidence type="ECO:0000256" key="3">
    <source>
        <dbReference type="ARBA" id="ARBA00022741"/>
    </source>
</evidence>
<dbReference type="PANTHER" id="PTHR24346:SF82">
    <property type="entry name" value="KP78A-RELATED"/>
    <property type="match status" value="1"/>
</dbReference>
<dbReference type="InterPro" id="IPR017441">
    <property type="entry name" value="Protein_kinase_ATP_BS"/>
</dbReference>
<dbReference type="EMBL" id="MLAK01001035">
    <property type="protein sequence ID" value="OHS98880.1"/>
    <property type="molecule type" value="Genomic_DNA"/>
</dbReference>
<accession>A0A1J4JI72</accession>
<dbReference type="InterPro" id="IPR011009">
    <property type="entry name" value="Kinase-like_dom_sf"/>
</dbReference>
<evidence type="ECO:0000256" key="6">
    <source>
        <dbReference type="PROSITE-ProRule" id="PRU10141"/>
    </source>
</evidence>
<evidence type="ECO:0000256" key="2">
    <source>
        <dbReference type="ARBA" id="ARBA00022679"/>
    </source>
</evidence>
<dbReference type="PANTHER" id="PTHR24346">
    <property type="entry name" value="MAP/MICROTUBULE AFFINITY-REGULATING KINASE"/>
    <property type="match status" value="1"/>
</dbReference>
<comment type="similarity">
    <text evidence="7">Belongs to the protein kinase superfamily.</text>
</comment>
<keyword evidence="1 7" id="KW-0723">Serine/threonine-protein kinase</keyword>
<dbReference type="SUPFAM" id="SSF56112">
    <property type="entry name" value="Protein kinase-like (PK-like)"/>
    <property type="match status" value="1"/>
</dbReference>
<protein>
    <recommendedName>
        <fullName evidence="8">Protein kinase domain-containing protein</fullName>
    </recommendedName>
</protein>
<organism evidence="9 10">
    <name type="scientific">Tritrichomonas foetus</name>
    <dbReference type="NCBI Taxonomy" id="1144522"/>
    <lineage>
        <taxon>Eukaryota</taxon>
        <taxon>Metamonada</taxon>
        <taxon>Parabasalia</taxon>
        <taxon>Tritrichomonadida</taxon>
        <taxon>Tritrichomonadidae</taxon>
        <taxon>Tritrichomonas</taxon>
    </lineage>
</organism>
<sequence length="173" mass="20223">MEHPTTIGDYKLLETIGRGAFSTVYRAKHRNSSREVAIKIIQKDSISRDLVEREVLILKSLDHPFAVAFYEFFENENYYYFVMEHVQGESIHEHLKKYGHFPEWLCKHYFCQLISVLDYLHNELRIAHRDLKLDNIMVDRHGNIRLVDFGLGNAYKGSSAVLQTACGSPRMFI</sequence>
<keyword evidence="5 6" id="KW-0067">ATP-binding</keyword>
<dbReference type="PROSITE" id="PS00108">
    <property type="entry name" value="PROTEIN_KINASE_ST"/>
    <property type="match status" value="1"/>
</dbReference>
<dbReference type="GO" id="GO:0005524">
    <property type="term" value="F:ATP binding"/>
    <property type="evidence" value="ECO:0007669"/>
    <property type="project" value="UniProtKB-UniRule"/>
</dbReference>
<keyword evidence="3 6" id="KW-0547">Nucleotide-binding</keyword>
<comment type="caution">
    <text evidence="9">The sequence shown here is derived from an EMBL/GenBank/DDBJ whole genome shotgun (WGS) entry which is preliminary data.</text>
</comment>
<dbReference type="RefSeq" id="XP_068352017.1">
    <property type="nucleotide sequence ID" value="XM_068509870.1"/>
</dbReference>
<gene>
    <name evidence="9" type="ORF">TRFO_34784</name>
</gene>
<dbReference type="PROSITE" id="PS00107">
    <property type="entry name" value="PROTEIN_KINASE_ATP"/>
    <property type="match status" value="1"/>
</dbReference>
<dbReference type="Proteomes" id="UP000179807">
    <property type="component" value="Unassembled WGS sequence"/>
</dbReference>
<evidence type="ECO:0000256" key="4">
    <source>
        <dbReference type="ARBA" id="ARBA00022777"/>
    </source>
</evidence>
<dbReference type="PROSITE" id="PS50011">
    <property type="entry name" value="PROTEIN_KINASE_DOM"/>
    <property type="match status" value="1"/>
</dbReference>
<evidence type="ECO:0000313" key="9">
    <source>
        <dbReference type="EMBL" id="OHS98880.1"/>
    </source>
</evidence>
<dbReference type="GO" id="GO:0035556">
    <property type="term" value="P:intracellular signal transduction"/>
    <property type="evidence" value="ECO:0007669"/>
    <property type="project" value="TreeGrafter"/>
</dbReference>
<feature type="binding site" evidence="6">
    <location>
        <position position="39"/>
    </location>
    <ligand>
        <name>ATP</name>
        <dbReference type="ChEBI" id="CHEBI:30616"/>
    </ligand>
</feature>
<keyword evidence="2" id="KW-0808">Transferase</keyword>
<keyword evidence="10" id="KW-1185">Reference proteome</keyword>
<dbReference type="Gene3D" id="1.10.510.10">
    <property type="entry name" value="Transferase(Phosphotransferase) domain 1"/>
    <property type="match status" value="1"/>
</dbReference>